<gene>
    <name evidence="1" type="ORF">BpHYR1_044570</name>
</gene>
<dbReference type="Proteomes" id="UP000276133">
    <property type="component" value="Unassembled WGS sequence"/>
</dbReference>
<sequence>NQSNSLTAATNVVHAGLQNNNYFISFEITNIVNFGTKFKNRVRIRNIRIYWQLLRSRMFLLFCSVKFKIKFKGYRGIMISTIQSFSYV</sequence>
<dbReference type="EMBL" id="REGN01004476">
    <property type="protein sequence ID" value="RNA17313.1"/>
    <property type="molecule type" value="Genomic_DNA"/>
</dbReference>
<comment type="caution">
    <text evidence="1">The sequence shown here is derived from an EMBL/GenBank/DDBJ whole genome shotgun (WGS) entry which is preliminary data.</text>
</comment>
<reference evidence="1 2" key="1">
    <citation type="journal article" date="2018" name="Sci. Rep.">
        <title>Genomic signatures of local adaptation to the degree of environmental predictability in rotifers.</title>
        <authorList>
            <person name="Franch-Gras L."/>
            <person name="Hahn C."/>
            <person name="Garcia-Roger E.M."/>
            <person name="Carmona M.J."/>
            <person name="Serra M."/>
            <person name="Gomez A."/>
        </authorList>
    </citation>
    <scope>NUCLEOTIDE SEQUENCE [LARGE SCALE GENOMIC DNA]</scope>
    <source>
        <strain evidence="1">HYR1</strain>
    </source>
</reference>
<protein>
    <submittedName>
        <fullName evidence="1">Uncharacterized protein</fullName>
    </submittedName>
</protein>
<proteinExistence type="predicted"/>
<dbReference type="AlphaFoldDB" id="A0A3M7R178"/>
<accession>A0A3M7R178</accession>
<organism evidence="1 2">
    <name type="scientific">Brachionus plicatilis</name>
    <name type="common">Marine rotifer</name>
    <name type="synonym">Brachionus muelleri</name>
    <dbReference type="NCBI Taxonomy" id="10195"/>
    <lineage>
        <taxon>Eukaryota</taxon>
        <taxon>Metazoa</taxon>
        <taxon>Spiralia</taxon>
        <taxon>Gnathifera</taxon>
        <taxon>Rotifera</taxon>
        <taxon>Eurotatoria</taxon>
        <taxon>Monogononta</taxon>
        <taxon>Pseudotrocha</taxon>
        <taxon>Ploima</taxon>
        <taxon>Brachionidae</taxon>
        <taxon>Brachionus</taxon>
    </lineage>
</organism>
<evidence type="ECO:0000313" key="2">
    <source>
        <dbReference type="Proteomes" id="UP000276133"/>
    </source>
</evidence>
<evidence type="ECO:0000313" key="1">
    <source>
        <dbReference type="EMBL" id="RNA17313.1"/>
    </source>
</evidence>
<feature type="non-terminal residue" evidence="1">
    <location>
        <position position="1"/>
    </location>
</feature>
<name>A0A3M7R178_BRAPC</name>
<keyword evidence="2" id="KW-1185">Reference proteome</keyword>